<dbReference type="GO" id="GO:0005576">
    <property type="term" value="C:extracellular region"/>
    <property type="evidence" value="ECO:0007669"/>
    <property type="project" value="UniProtKB-SubCell"/>
</dbReference>
<evidence type="ECO:0000313" key="6">
    <source>
        <dbReference type="Proteomes" id="UP000826195"/>
    </source>
</evidence>
<dbReference type="Proteomes" id="UP000826195">
    <property type="component" value="Unassembled WGS sequence"/>
</dbReference>
<organism evidence="5 6">
    <name type="scientific">Cotesia glomerata</name>
    <name type="common">Lepidopteran parasitic wasp</name>
    <name type="synonym">Apanteles glomeratus</name>
    <dbReference type="NCBI Taxonomy" id="32391"/>
    <lineage>
        <taxon>Eukaryota</taxon>
        <taxon>Metazoa</taxon>
        <taxon>Ecdysozoa</taxon>
        <taxon>Arthropoda</taxon>
        <taxon>Hexapoda</taxon>
        <taxon>Insecta</taxon>
        <taxon>Pterygota</taxon>
        <taxon>Neoptera</taxon>
        <taxon>Endopterygota</taxon>
        <taxon>Hymenoptera</taxon>
        <taxon>Apocrita</taxon>
        <taxon>Ichneumonoidea</taxon>
        <taxon>Braconidae</taxon>
        <taxon>Microgastrinae</taxon>
        <taxon>Cotesia</taxon>
    </lineage>
</organism>
<evidence type="ECO:0000256" key="2">
    <source>
        <dbReference type="ARBA" id="ARBA00022525"/>
    </source>
</evidence>
<evidence type="ECO:0000256" key="3">
    <source>
        <dbReference type="SAM" id="SignalP"/>
    </source>
</evidence>
<dbReference type="EMBL" id="JAHXZJ010001864">
    <property type="protein sequence ID" value="KAH0550051.1"/>
    <property type="molecule type" value="Genomic_DNA"/>
</dbReference>
<comment type="caution">
    <text evidence="5">The sequence shown here is derived from an EMBL/GenBank/DDBJ whole genome shotgun (WGS) entry which is preliminary data.</text>
</comment>
<keyword evidence="2" id="KW-0964">Secreted</keyword>
<protein>
    <recommendedName>
        <fullName evidence="4">Single domain-containing protein</fullName>
    </recommendedName>
</protein>
<evidence type="ECO:0000256" key="1">
    <source>
        <dbReference type="ARBA" id="ARBA00004613"/>
    </source>
</evidence>
<dbReference type="AlphaFoldDB" id="A0AAV7ICH5"/>
<dbReference type="InterPro" id="IPR029277">
    <property type="entry name" value="SVWC_dom"/>
</dbReference>
<feature type="domain" description="Single" evidence="4">
    <location>
        <begin position="32"/>
        <end position="87"/>
    </location>
</feature>
<dbReference type="Pfam" id="PF15430">
    <property type="entry name" value="SVWC"/>
    <property type="match status" value="1"/>
</dbReference>
<reference evidence="5 6" key="1">
    <citation type="journal article" date="2021" name="J. Hered.">
        <title>A chromosome-level genome assembly of the parasitoid wasp, Cotesia glomerata (Hymenoptera: Braconidae).</title>
        <authorList>
            <person name="Pinto B.J."/>
            <person name="Weis J.J."/>
            <person name="Gamble T."/>
            <person name="Ode P.J."/>
            <person name="Paul R."/>
            <person name="Zaspel J.M."/>
        </authorList>
    </citation>
    <scope>NUCLEOTIDE SEQUENCE [LARGE SCALE GENOMIC DNA]</scope>
    <source>
        <strain evidence="5">CgM1</strain>
    </source>
</reference>
<gene>
    <name evidence="5" type="ORF">KQX54_017110</name>
</gene>
<keyword evidence="6" id="KW-1185">Reference proteome</keyword>
<proteinExistence type="predicted"/>
<feature type="chain" id="PRO_5043619530" description="Single domain-containing protein" evidence="3">
    <location>
        <begin position="22"/>
        <end position="136"/>
    </location>
</feature>
<evidence type="ECO:0000259" key="4">
    <source>
        <dbReference type="Pfam" id="PF15430"/>
    </source>
</evidence>
<sequence length="136" mass="15648">MKFYCELFLCIIAVLWVEVSANCSSLENSDLENIVEEGSVFYIDLHCTKYTCQNGQYSRETCSLPQCKDNIMPIMDNTKRYPDCCPACPEISKNYSTSHLYNCAVFRCEEQTGETSYDYSKPYPKCCPQPICPQKH</sequence>
<keyword evidence="3" id="KW-0732">Signal</keyword>
<comment type="subcellular location">
    <subcellularLocation>
        <location evidence="1">Secreted</location>
    </subcellularLocation>
</comment>
<accession>A0AAV7ICH5</accession>
<feature type="signal peptide" evidence="3">
    <location>
        <begin position="1"/>
        <end position="21"/>
    </location>
</feature>
<evidence type="ECO:0000313" key="5">
    <source>
        <dbReference type="EMBL" id="KAH0550051.1"/>
    </source>
</evidence>
<name>A0AAV7ICH5_COTGL</name>